<accession>A0AA38CTM9</accession>
<dbReference type="AlphaFoldDB" id="A0AA38CTM9"/>
<dbReference type="Gene3D" id="1.10.3930.10">
    <property type="entry name" value="Arginine deiminase"/>
    <property type="match status" value="1"/>
</dbReference>
<dbReference type="PANTHER" id="PTHR47271">
    <property type="entry name" value="ARGININE DEIMINASE"/>
    <property type="match status" value="1"/>
</dbReference>
<dbReference type="InterPro" id="IPR003876">
    <property type="entry name" value="Arg_deiminase"/>
</dbReference>
<protein>
    <recommendedName>
        <fullName evidence="5">Arginine deiminase</fullName>
    </recommendedName>
</protein>
<evidence type="ECO:0008006" key="5">
    <source>
        <dbReference type="Google" id="ProtNLM"/>
    </source>
</evidence>
<evidence type="ECO:0000256" key="2">
    <source>
        <dbReference type="ARBA" id="ARBA00022801"/>
    </source>
</evidence>
<reference evidence="3" key="1">
    <citation type="journal article" date="2014" name="Int. J. Syst. Evol. Microbiol.">
        <title>Complete genome sequence of Corynebacterium casei LMG S-19264T (=DSM 44701T), isolated from a smear-ripened cheese.</title>
        <authorList>
            <consortium name="US DOE Joint Genome Institute (JGI-PGF)"/>
            <person name="Walter F."/>
            <person name="Albersmeier A."/>
            <person name="Kalinowski J."/>
            <person name="Ruckert C."/>
        </authorList>
    </citation>
    <scope>NUCLEOTIDE SEQUENCE</scope>
    <source>
        <strain evidence="3">NBRC 112290</strain>
    </source>
</reference>
<dbReference type="GO" id="GO:0019546">
    <property type="term" value="P:L-arginine deiminase pathway"/>
    <property type="evidence" value="ECO:0007669"/>
    <property type="project" value="TreeGrafter"/>
</dbReference>
<name>A0AA38CTM9_9MICO</name>
<dbReference type="PRINTS" id="PR01466">
    <property type="entry name" value="ARGDEIMINASE"/>
</dbReference>
<comment type="similarity">
    <text evidence="1">Belongs to the arginine deiminase family.</text>
</comment>
<dbReference type="Proteomes" id="UP001157161">
    <property type="component" value="Unassembled WGS sequence"/>
</dbReference>
<proteinExistence type="inferred from homology"/>
<keyword evidence="2" id="KW-0378">Hydrolase</keyword>
<comment type="caution">
    <text evidence="3">The sequence shown here is derived from an EMBL/GenBank/DDBJ whole genome shotgun (WGS) entry which is preliminary data.</text>
</comment>
<dbReference type="PANTHER" id="PTHR47271:SF2">
    <property type="entry name" value="ARGININE DEIMINASE"/>
    <property type="match status" value="1"/>
</dbReference>
<dbReference type="Gene3D" id="3.75.10.10">
    <property type="entry name" value="L-arginine/glycine Amidinotransferase, Chain A"/>
    <property type="match status" value="1"/>
</dbReference>
<evidence type="ECO:0000313" key="3">
    <source>
        <dbReference type="EMBL" id="GMA32921.1"/>
    </source>
</evidence>
<gene>
    <name evidence="3" type="ORF">GCM10025875_29130</name>
</gene>
<dbReference type="SUPFAM" id="SSF55909">
    <property type="entry name" value="Pentein"/>
    <property type="match status" value="1"/>
</dbReference>
<evidence type="ECO:0000256" key="1">
    <source>
        <dbReference type="ARBA" id="ARBA00010206"/>
    </source>
</evidence>
<reference evidence="3" key="2">
    <citation type="submission" date="2023-02" db="EMBL/GenBank/DDBJ databases">
        <authorList>
            <person name="Sun Q."/>
            <person name="Mori K."/>
        </authorList>
    </citation>
    <scope>NUCLEOTIDE SEQUENCE</scope>
    <source>
        <strain evidence="3">NBRC 112290</strain>
    </source>
</reference>
<sequence length="330" mass="35778">MVPAVAWGHRTRAADEGTTMLGVHSEVGDLAQVVLHEPGLELYRLTPDNVTGLLFDDVMWVERAQAEHRAFQRALRDRGVVVHLFRDLLETALDEPGARELVQSELVTAQHVGGGLERHLTDLVGAMPASDLAGVLIGGLLRSEAAQALPRASSLLLSVLDDDDFLLPPLPNHLYQRDNVAWIYDGVVVNPMAHPARQREGLNSRLVLNHHPLFTAQRVPFLRGNDAGHHAPATVEGGDVLVIGNRTVMVGLGERTAPQGVEALAHALFAADAVDRVVVVELPRTRAFMHLDTAMTMIDTATFSVYPHLPESLRSYSLVAEPGVPQGTSP</sequence>
<dbReference type="GO" id="GO:0016990">
    <property type="term" value="F:arginine deiminase activity"/>
    <property type="evidence" value="ECO:0007669"/>
    <property type="project" value="InterPro"/>
</dbReference>
<keyword evidence="4" id="KW-1185">Reference proteome</keyword>
<dbReference type="Pfam" id="PF02274">
    <property type="entry name" value="ADI"/>
    <property type="match status" value="1"/>
</dbReference>
<organism evidence="3 4">
    <name type="scientific">Litorihabitans aurantiacus</name>
    <dbReference type="NCBI Taxonomy" id="1930061"/>
    <lineage>
        <taxon>Bacteria</taxon>
        <taxon>Bacillati</taxon>
        <taxon>Actinomycetota</taxon>
        <taxon>Actinomycetes</taxon>
        <taxon>Micrococcales</taxon>
        <taxon>Beutenbergiaceae</taxon>
        <taxon>Litorihabitans</taxon>
    </lineage>
</organism>
<dbReference type="EMBL" id="BSUM01000001">
    <property type="protein sequence ID" value="GMA32921.1"/>
    <property type="molecule type" value="Genomic_DNA"/>
</dbReference>
<evidence type="ECO:0000313" key="4">
    <source>
        <dbReference type="Proteomes" id="UP001157161"/>
    </source>
</evidence>